<dbReference type="InterPro" id="IPR001623">
    <property type="entry name" value="DnaJ_domain"/>
</dbReference>
<dbReference type="InterPro" id="IPR018253">
    <property type="entry name" value="DnaJ_domain_CS"/>
</dbReference>
<feature type="region of interest" description="Disordered" evidence="6">
    <location>
        <begin position="129"/>
        <end position="167"/>
    </location>
</feature>
<dbReference type="PROSITE" id="PS00636">
    <property type="entry name" value="DNAJ_1"/>
    <property type="match status" value="1"/>
</dbReference>
<comment type="caution">
    <text evidence="8">The sequence shown here is derived from an EMBL/GenBank/DDBJ whole genome shotgun (WGS) entry which is preliminary data.</text>
</comment>
<name>A0ABD0VMS2_DENTH</name>
<evidence type="ECO:0000313" key="8">
    <source>
        <dbReference type="EMBL" id="KAL0923857.1"/>
    </source>
</evidence>
<dbReference type="GO" id="GO:0005789">
    <property type="term" value="C:endoplasmic reticulum membrane"/>
    <property type="evidence" value="ECO:0007669"/>
    <property type="project" value="UniProtKB-SubCell"/>
</dbReference>
<dbReference type="PRINTS" id="PR00625">
    <property type="entry name" value="JDOMAIN"/>
</dbReference>
<reference evidence="8 9" key="1">
    <citation type="journal article" date="2024" name="Plant Biotechnol. J.">
        <title>Dendrobium thyrsiflorum genome and its molecular insights into genes involved in important horticultural traits.</title>
        <authorList>
            <person name="Chen B."/>
            <person name="Wang J.Y."/>
            <person name="Zheng P.J."/>
            <person name="Li K.L."/>
            <person name="Liang Y.M."/>
            <person name="Chen X.F."/>
            <person name="Zhang C."/>
            <person name="Zhao X."/>
            <person name="He X."/>
            <person name="Zhang G.Q."/>
            <person name="Liu Z.J."/>
            <person name="Xu Q."/>
        </authorList>
    </citation>
    <scope>NUCLEOTIDE SEQUENCE [LARGE SCALE GENOMIC DNA]</scope>
    <source>
        <strain evidence="8">GZMU011</strain>
    </source>
</reference>
<evidence type="ECO:0000259" key="7">
    <source>
        <dbReference type="PROSITE" id="PS50076"/>
    </source>
</evidence>
<protein>
    <recommendedName>
        <fullName evidence="7">J domain-containing protein</fullName>
    </recommendedName>
</protein>
<dbReference type="Proteomes" id="UP001552299">
    <property type="component" value="Unassembled WGS sequence"/>
</dbReference>
<keyword evidence="4" id="KW-1133">Transmembrane helix</keyword>
<keyword evidence="2" id="KW-0812">Transmembrane</keyword>
<dbReference type="Pfam" id="PF00226">
    <property type="entry name" value="DnaJ"/>
    <property type="match status" value="1"/>
</dbReference>
<keyword evidence="5" id="KW-0472">Membrane</keyword>
<feature type="compositionally biased region" description="Acidic residues" evidence="6">
    <location>
        <begin position="129"/>
        <end position="138"/>
    </location>
</feature>
<evidence type="ECO:0000256" key="3">
    <source>
        <dbReference type="ARBA" id="ARBA00022824"/>
    </source>
</evidence>
<evidence type="ECO:0000256" key="5">
    <source>
        <dbReference type="ARBA" id="ARBA00023136"/>
    </source>
</evidence>
<dbReference type="InterPro" id="IPR036869">
    <property type="entry name" value="J_dom_sf"/>
</dbReference>
<dbReference type="Gene3D" id="1.10.287.110">
    <property type="entry name" value="DnaJ domain"/>
    <property type="match status" value="1"/>
</dbReference>
<evidence type="ECO:0000256" key="1">
    <source>
        <dbReference type="ARBA" id="ARBA00004389"/>
    </source>
</evidence>
<feature type="domain" description="J" evidence="7">
    <location>
        <begin position="202"/>
        <end position="266"/>
    </location>
</feature>
<dbReference type="EMBL" id="JANQDX010000005">
    <property type="protein sequence ID" value="KAL0923857.1"/>
    <property type="molecule type" value="Genomic_DNA"/>
</dbReference>
<sequence>MFRAKFALCPLTSFRIFSRLCPASPFASVSLHSEDYQRVAGRDWILLLLSALRFGRLGIFRPVTILSRQAITLCLVMDGNKDEAQKCVNMGKDALEAGDRARAIKFLTKARRLDPTLFIDDLLSSAGGDDADGTDDAGDSSPTPSDATSKDLDKGGEASSSSFSSATLRARAKSSPASANGSAAAYTEEQITIVREIKKKKDYYEILGLERSCTVEDVRKAYRKLSLKIHPDKNKAPGAEEAFKAVSKSFQCLSNEESRQMYDVSGSDDPAPVRRYHQGRGRGFNANGFYDADIDAEEIFRNFFGGMHQATTPFGTFHFRTGGMGGDGGHGMQDSGNFYIRTLLQILPIIVLLLINFLPSSDPLYTFNRSYPYEHKVLTSKGVPFYVKSAKFNQDYPYQSSERVALETRIEREFVGLLSQNCRLELQRQQWGFQHQTPHCDMLRKYQEGEIV</sequence>
<dbReference type="SMART" id="SM00271">
    <property type="entry name" value="DnaJ"/>
    <property type="match status" value="1"/>
</dbReference>
<keyword evidence="9" id="KW-1185">Reference proteome</keyword>
<gene>
    <name evidence="8" type="ORF">M5K25_004637</name>
</gene>
<evidence type="ECO:0000256" key="6">
    <source>
        <dbReference type="SAM" id="MobiDB-lite"/>
    </source>
</evidence>
<comment type="subcellular location">
    <subcellularLocation>
        <location evidence="1">Endoplasmic reticulum membrane</location>
        <topology evidence="1">Single-pass membrane protein</topology>
    </subcellularLocation>
</comment>
<accession>A0ABD0VMS2</accession>
<dbReference type="CDD" id="cd06257">
    <property type="entry name" value="DnaJ"/>
    <property type="match status" value="1"/>
</dbReference>
<dbReference type="InterPro" id="IPR051100">
    <property type="entry name" value="DnaJ_subfamily_B/C"/>
</dbReference>
<dbReference type="PANTHER" id="PTHR43908:SF3">
    <property type="entry name" value="AT29763P-RELATED"/>
    <property type="match status" value="1"/>
</dbReference>
<evidence type="ECO:0000313" key="9">
    <source>
        <dbReference type="Proteomes" id="UP001552299"/>
    </source>
</evidence>
<keyword evidence="3" id="KW-0256">Endoplasmic reticulum</keyword>
<dbReference type="PROSITE" id="PS50076">
    <property type="entry name" value="DNAJ_2"/>
    <property type="match status" value="1"/>
</dbReference>
<dbReference type="AlphaFoldDB" id="A0ABD0VMS2"/>
<evidence type="ECO:0000256" key="2">
    <source>
        <dbReference type="ARBA" id="ARBA00022692"/>
    </source>
</evidence>
<evidence type="ECO:0000256" key="4">
    <source>
        <dbReference type="ARBA" id="ARBA00022989"/>
    </source>
</evidence>
<dbReference type="InterPro" id="IPR015399">
    <property type="entry name" value="DUF1977_DnaJ-like"/>
</dbReference>
<dbReference type="SUPFAM" id="SSF46565">
    <property type="entry name" value="Chaperone J-domain"/>
    <property type="match status" value="1"/>
</dbReference>
<dbReference type="PANTHER" id="PTHR43908">
    <property type="entry name" value="AT29763P-RELATED"/>
    <property type="match status" value="1"/>
</dbReference>
<organism evidence="8 9">
    <name type="scientific">Dendrobium thyrsiflorum</name>
    <name type="common">Pinecone-like raceme dendrobium</name>
    <name type="synonym">Orchid</name>
    <dbReference type="NCBI Taxonomy" id="117978"/>
    <lineage>
        <taxon>Eukaryota</taxon>
        <taxon>Viridiplantae</taxon>
        <taxon>Streptophyta</taxon>
        <taxon>Embryophyta</taxon>
        <taxon>Tracheophyta</taxon>
        <taxon>Spermatophyta</taxon>
        <taxon>Magnoliopsida</taxon>
        <taxon>Liliopsida</taxon>
        <taxon>Asparagales</taxon>
        <taxon>Orchidaceae</taxon>
        <taxon>Epidendroideae</taxon>
        <taxon>Malaxideae</taxon>
        <taxon>Dendrobiinae</taxon>
        <taxon>Dendrobium</taxon>
    </lineage>
</organism>
<dbReference type="Pfam" id="PF09320">
    <property type="entry name" value="DUF1977"/>
    <property type="match status" value="1"/>
</dbReference>
<proteinExistence type="predicted"/>